<protein>
    <recommendedName>
        <fullName evidence="4">Lipoprotein</fullName>
    </recommendedName>
</protein>
<organism evidence="2 3">
    <name type="scientific">Paraburkholderia sabiae</name>
    <dbReference type="NCBI Taxonomy" id="273251"/>
    <lineage>
        <taxon>Bacteria</taxon>
        <taxon>Pseudomonadati</taxon>
        <taxon>Pseudomonadota</taxon>
        <taxon>Betaproteobacteria</taxon>
        <taxon>Burkholderiales</taxon>
        <taxon>Burkholderiaceae</taxon>
        <taxon>Paraburkholderia</taxon>
    </lineage>
</organism>
<evidence type="ECO:0008006" key="4">
    <source>
        <dbReference type="Google" id="ProtNLM"/>
    </source>
</evidence>
<name>A0ABU9QM18_9BURK</name>
<dbReference type="RefSeq" id="WP_201659236.1">
    <property type="nucleotide sequence ID" value="NZ_CAJHCS010000034.1"/>
</dbReference>
<dbReference type="Proteomes" id="UP001494588">
    <property type="component" value="Unassembled WGS sequence"/>
</dbReference>
<evidence type="ECO:0000313" key="2">
    <source>
        <dbReference type="EMBL" id="MEM5290489.1"/>
    </source>
</evidence>
<proteinExistence type="predicted"/>
<keyword evidence="3" id="KW-1185">Reference proteome</keyword>
<sequence length="134" mass="13889">MKRIALLTLVPALLAACAPVDAVRKESSLTWATVTIASSPAALIRSAQERTRRCGFLVGSVTMDGSYFPDTADQALDLTIHMPGGGAVGFGRLRMAPDGTSTAVRIGTPDTSFARDVGARVGRVLADPSLACDA</sequence>
<comment type="caution">
    <text evidence="2">The sequence shown here is derived from an EMBL/GenBank/DDBJ whole genome shotgun (WGS) entry which is preliminary data.</text>
</comment>
<gene>
    <name evidence="2" type="ORF">V4C55_32680</name>
</gene>
<reference evidence="2 3" key="1">
    <citation type="submission" date="2024-01" db="EMBL/GenBank/DDBJ databases">
        <title>The diversity of rhizobia nodulating Mimosa spp. in eleven states of Brazil covering several biomes is determined by host plant, location, and edaphic factors.</title>
        <authorList>
            <person name="Rouws L."/>
            <person name="Barauna A."/>
            <person name="Beukes C."/>
            <person name="De Faria S.M."/>
            <person name="Gross E."/>
            <person name="Dos Reis Junior F.B."/>
            <person name="Simon M."/>
            <person name="Maluk M."/>
            <person name="Odee D.W."/>
            <person name="Kenicer G."/>
            <person name="Young J.P.W."/>
            <person name="Reis V.M."/>
            <person name="Zilli J."/>
            <person name="James E.K."/>
        </authorList>
    </citation>
    <scope>NUCLEOTIDE SEQUENCE [LARGE SCALE GENOMIC DNA]</scope>
    <source>
        <strain evidence="2 3">JPY77</strain>
    </source>
</reference>
<evidence type="ECO:0000313" key="3">
    <source>
        <dbReference type="Proteomes" id="UP001494588"/>
    </source>
</evidence>
<keyword evidence="1" id="KW-0732">Signal</keyword>
<dbReference type="PROSITE" id="PS51257">
    <property type="entry name" value="PROKAR_LIPOPROTEIN"/>
    <property type="match status" value="1"/>
</dbReference>
<evidence type="ECO:0000256" key="1">
    <source>
        <dbReference type="SAM" id="SignalP"/>
    </source>
</evidence>
<accession>A0ABU9QM18</accession>
<feature type="signal peptide" evidence="1">
    <location>
        <begin position="1"/>
        <end position="22"/>
    </location>
</feature>
<feature type="chain" id="PRO_5045492097" description="Lipoprotein" evidence="1">
    <location>
        <begin position="23"/>
        <end position="134"/>
    </location>
</feature>
<dbReference type="EMBL" id="JAZHGC010000037">
    <property type="protein sequence ID" value="MEM5290489.1"/>
    <property type="molecule type" value="Genomic_DNA"/>
</dbReference>